<keyword evidence="5" id="KW-1185">Reference proteome</keyword>
<proteinExistence type="predicted"/>
<keyword evidence="1" id="KW-0649">Protein kinase inhibitor</keyword>
<reference evidence="4" key="2">
    <citation type="submission" date="2019-01" db="UniProtKB">
        <authorList>
            <consortium name="EnsemblPlants"/>
        </authorList>
    </citation>
    <scope>IDENTIFICATION</scope>
    <source>
        <strain evidence="4">cv. Heinz 1706</strain>
    </source>
</reference>
<dbReference type="InterPro" id="IPR040389">
    <property type="entry name" value="SMR"/>
</dbReference>
<dbReference type="GO" id="GO:0004860">
    <property type="term" value="F:protein kinase inhibitor activity"/>
    <property type="evidence" value="ECO:0007669"/>
    <property type="project" value="UniProtKB-KW"/>
</dbReference>
<accession>A0A3Q7H1C0</accession>
<evidence type="ECO:0000313" key="5">
    <source>
        <dbReference type="Proteomes" id="UP000004994"/>
    </source>
</evidence>
<feature type="region of interest" description="Disordered" evidence="3">
    <location>
        <begin position="1"/>
        <end position="49"/>
    </location>
</feature>
<dbReference type="Proteomes" id="UP000004994">
    <property type="component" value="Chromosome 6"/>
</dbReference>
<sequence>MVVDSQNGCQNIASQTQEEEDGWRTPTSKEHKIPMKCPKAPRKAKSSSVVATNTVITKRRRRKVFFDVYNEEVELLFPPTSLLANLINKITTTT</sequence>
<feature type="compositionally biased region" description="Polar residues" evidence="3">
    <location>
        <begin position="1"/>
        <end position="16"/>
    </location>
</feature>
<evidence type="ECO:0000256" key="1">
    <source>
        <dbReference type="ARBA" id="ARBA00023013"/>
    </source>
</evidence>
<evidence type="ECO:0000256" key="3">
    <source>
        <dbReference type="SAM" id="MobiDB-lite"/>
    </source>
</evidence>
<organism evidence="4">
    <name type="scientific">Solanum lycopersicum</name>
    <name type="common">Tomato</name>
    <name type="synonym">Lycopersicon esculentum</name>
    <dbReference type="NCBI Taxonomy" id="4081"/>
    <lineage>
        <taxon>Eukaryota</taxon>
        <taxon>Viridiplantae</taxon>
        <taxon>Streptophyta</taxon>
        <taxon>Embryophyta</taxon>
        <taxon>Tracheophyta</taxon>
        <taxon>Spermatophyta</taxon>
        <taxon>Magnoliopsida</taxon>
        <taxon>eudicotyledons</taxon>
        <taxon>Gunneridae</taxon>
        <taxon>Pentapetalae</taxon>
        <taxon>asterids</taxon>
        <taxon>lamiids</taxon>
        <taxon>Solanales</taxon>
        <taxon>Solanaceae</taxon>
        <taxon>Solanoideae</taxon>
        <taxon>Solaneae</taxon>
        <taxon>Solanum</taxon>
        <taxon>Solanum subgen. Lycopersicon</taxon>
    </lineage>
</organism>
<dbReference type="GO" id="GO:0032875">
    <property type="term" value="P:regulation of DNA endoreduplication"/>
    <property type="evidence" value="ECO:0007669"/>
    <property type="project" value="InterPro"/>
</dbReference>
<name>A0A3Q7H1C0_SOLLC</name>
<dbReference type="InParanoid" id="A0A3Q7H1C0"/>
<dbReference type="Gramene" id="Solyc06g076060.1.1">
    <property type="protein sequence ID" value="Solyc06g076060.1.1.1"/>
    <property type="gene ID" value="Solyc06g076060.1"/>
</dbReference>
<reference evidence="4" key="1">
    <citation type="journal article" date="2012" name="Nature">
        <title>The tomato genome sequence provides insights into fleshy fruit evolution.</title>
        <authorList>
            <consortium name="Tomato Genome Consortium"/>
        </authorList>
    </citation>
    <scope>NUCLEOTIDE SEQUENCE [LARGE SCALE GENOMIC DNA]</scope>
    <source>
        <strain evidence="4">cv. Heinz 1706</strain>
    </source>
</reference>
<dbReference type="AlphaFoldDB" id="A0A3Q7H1C0"/>
<protein>
    <submittedName>
        <fullName evidence="4">Uncharacterized protein</fullName>
    </submittedName>
</protein>
<dbReference type="PaxDb" id="4081-Solyc06g076060.1.1"/>
<evidence type="ECO:0000313" key="4">
    <source>
        <dbReference type="EnsemblPlants" id="Solyc06g076060.1.1.1"/>
    </source>
</evidence>
<dbReference type="PANTHER" id="PTHR33142">
    <property type="entry name" value="CYCLIN-DEPENDENT PROTEIN KINASE INHIBITOR SMR13"/>
    <property type="match status" value="1"/>
</dbReference>
<keyword evidence="2" id="KW-0131">Cell cycle</keyword>
<dbReference type="PANTHER" id="PTHR33142:SF100">
    <property type="entry name" value="EXG1"/>
    <property type="match status" value="1"/>
</dbReference>
<dbReference type="EnsemblPlants" id="Solyc06g076060.1.1">
    <property type="protein sequence ID" value="Solyc06g076060.1.1.1"/>
    <property type="gene ID" value="Solyc06g076060.1"/>
</dbReference>
<evidence type="ECO:0000256" key="2">
    <source>
        <dbReference type="ARBA" id="ARBA00023306"/>
    </source>
</evidence>